<protein>
    <recommendedName>
        <fullName evidence="5">Thioesterase domain-containing protein</fullName>
    </recommendedName>
</protein>
<organism evidence="3 4">
    <name type="scientific">Botrytis galanthina</name>
    <dbReference type="NCBI Taxonomy" id="278940"/>
    <lineage>
        <taxon>Eukaryota</taxon>
        <taxon>Fungi</taxon>
        <taxon>Dikarya</taxon>
        <taxon>Ascomycota</taxon>
        <taxon>Pezizomycotina</taxon>
        <taxon>Leotiomycetes</taxon>
        <taxon>Helotiales</taxon>
        <taxon>Sclerotiniaceae</taxon>
        <taxon>Botrytis</taxon>
    </lineage>
</organism>
<dbReference type="InterPro" id="IPR042171">
    <property type="entry name" value="Acyl-CoA_hotdog"/>
</dbReference>
<dbReference type="OrthoDB" id="2532955at2759"/>
<dbReference type="PANTHER" id="PTHR38110:SF1">
    <property type="entry name" value="THIOESTERASE DOMAIN-CONTAINING PROTEIN"/>
    <property type="match status" value="1"/>
</dbReference>
<dbReference type="EMBL" id="PQXL01000115">
    <property type="protein sequence ID" value="THV51303.1"/>
    <property type="molecule type" value="Genomic_DNA"/>
</dbReference>
<evidence type="ECO:0000313" key="4">
    <source>
        <dbReference type="Proteomes" id="UP000308671"/>
    </source>
</evidence>
<dbReference type="Gene3D" id="2.40.160.210">
    <property type="entry name" value="Acyl-CoA thioesterase, double hotdog domain"/>
    <property type="match status" value="1"/>
</dbReference>
<accession>A0A4S8R0M3</accession>
<dbReference type="PANTHER" id="PTHR38110">
    <property type="entry name" value="CHROMOSOME 23, WHOLE GENOME SHOTGUN SEQUENCE"/>
    <property type="match status" value="1"/>
</dbReference>
<dbReference type="Pfam" id="PF13622">
    <property type="entry name" value="4HBT_3"/>
    <property type="match status" value="1"/>
</dbReference>
<dbReference type="InterPro" id="IPR052389">
    <property type="entry name" value="Sec_Metab_Biosynth-Assoc"/>
</dbReference>
<feature type="domain" description="Acyl-CoA thioesterase-like C-terminal" evidence="2">
    <location>
        <begin position="175"/>
        <end position="300"/>
    </location>
</feature>
<evidence type="ECO:0008006" key="5">
    <source>
        <dbReference type="Google" id="ProtNLM"/>
    </source>
</evidence>
<name>A0A4S8R0M3_9HELO</name>
<dbReference type="SUPFAM" id="SSF54637">
    <property type="entry name" value="Thioesterase/thiol ester dehydrase-isomerase"/>
    <property type="match status" value="2"/>
</dbReference>
<evidence type="ECO:0000259" key="1">
    <source>
        <dbReference type="Pfam" id="PF13622"/>
    </source>
</evidence>
<dbReference type="Proteomes" id="UP000308671">
    <property type="component" value="Unassembled WGS sequence"/>
</dbReference>
<dbReference type="CDD" id="cd03440">
    <property type="entry name" value="hot_dog"/>
    <property type="match status" value="1"/>
</dbReference>
<dbReference type="InterPro" id="IPR049450">
    <property type="entry name" value="ACOT8-like_C"/>
</dbReference>
<dbReference type="InterPro" id="IPR029069">
    <property type="entry name" value="HotDog_dom_sf"/>
</dbReference>
<sequence length="315" mass="34664">MASLSSSNTGSNFADATKVQQLTSHTYSANFPDDWCIGSVPHGGFITGVFLQVSALHFGTTLSAQNQPNPITLHLEFLRRTEAGSALFTVQDTKLGRQTSVLHITLSQGDRVEVVGYITHSNTTTEEGVSSPHTHVLHPAPLPVSLSLLKNENDPNYHHEGMAFPNFRKASTKAHTYFPHTQPAPNISDEWIRLSTGEFWTDQSLGYACDIFALPTDFLPATTAPSTSSESKPTIPGAKYWFPTLCLNIDFKKSLPSTGIEWLFIRVERKQTRNGRMDIELTAWDEEGELVAISHHVALVVGSERNTSARTSSKI</sequence>
<dbReference type="AlphaFoldDB" id="A0A4S8R0M3"/>
<keyword evidence="4" id="KW-1185">Reference proteome</keyword>
<gene>
    <name evidence="3" type="ORF">BGAL_0115g00040</name>
</gene>
<proteinExistence type="predicted"/>
<dbReference type="InterPro" id="IPR049449">
    <property type="entry name" value="TesB_ACOT8-like_N"/>
</dbReference>
<evidence type="ECO:0000259" key="2">
    <source>
        <dbReference type="Pfam" id="PF20789"/>
    </source>
</evidence>
<dbReference type="Pfam" id="PF20789">
    <property type="entry name" value="4HBT_3C"/>
    <property type="match status" value="1"/>
</dbReference>
<evidence type="ECO:0000313" key="3">
    <source>
        <dbReference type="EMBL" id="THV51303.1"/>
    </source>
</evidence>
<feature type="domain" description="Acyl-CoA thioesterase-like N-terminal HotDog" evidence="1">
    <location>
        <begin position="32"/>
        <end position="120"/>
    </location>
</feature>
<reference evidence="3 4" key="1">
    <citation type="submission" date="2017-12" db="EMBL/GenBank/DDBJ databases">
        <title>Comparative genomics of Botrytis spp.</title>
        <authorList>
            <person name="Valero-Jimenez C.A."/>
            <person name="Tapia P."/>
            <person name="Veloso J."/>
            <person name="Silva-Moreno E."/>
            <person name="Staats M."/>
            <person name="Valdes J.H."/>
            <person name="Van Kan J.A.L."/>
        </authorList>
    </citation>
    <scope>NUCLEOTIDE SEQUENCE [LARGE SCALE GENOMIC DNA]</scope>
    <source>
        <strain evidence="3 4">MUCL435</strain>
    </source>
</reference>
<comment type="caution">
    <text evidence="3">The sequence shown here is derived from an EMBL/GenBank/DDBJ whole genome shotgun (WGS) entry which is preliminary data.</text>
</comment>